<dbReference type="Gene3D" id="3.90.245.10">
    <property type="entry name" value="Ribonucleoside hydrolase-like"/>
    <property type="match status" value="1"/>
</dbReference>
<accession>A0A518BYV4</accession>
<dbReference type="KEGG" id="mcad:Pan265_20200"/>
<dbReference type="InterPro" id="IPR036452">
    <property type="entry name" value="Ribo_hydro-like"/>
</dbReference>
<dbReference type="EMBL" id="CP036280">
    <property type="protein sequence ID" value="QDU72157.1"/>
    <property type="molecule type" value="Genomic_DNA"/>
</dbReference>
<dbReference type="InterPro" id="IPR001910">
    <property type="entry name" value="Inosine/uridine_hydrolase_dom"/>
</dbReference>
<keyword evidence="2" id="KW-0326">Glycosidase</keyword>
<evidence type="ECO:0000259" key="3">
    <source>
        <dbReference type="Pfam" id="PF01156"/>
    </source>
</evidence>
<dbReference type="AlphaFoldDB" id="A0A518BYV4"/>
<gene>
    <name evidence="4" type="ORF">Pan265_20200</name>
</gene>
<dbReference type="GO" id="GO:0008477">
    <property type="term" value="F:purine nucleosidase activity"/>
    <property type="evidence" value="ECO:0007669"/>
    <property type="project" value="TreeGrafter"/>
</dbReference>
<dbReference type="Pfam" id="PF01156">
    <property type="entry name" value="IU_nuc_hydro"/>
    <property type="match status" value="1"/>
</dbReference>
<feature type="domain" description="Inosine/uridine-preferring nucleoside hydrolase" evidence="3">
    <location>
        <begin position="19"/>
        <end position="252"/>
    </location>
</feature>
<dbReference type="PANTHER" id="PTHR12304:SF4">
    <property type="entry name" value="URIDINE NUCLEOSIDASE"/>
    <property type="match status" value="1"/>
</dbReference>
<name>A0A518BYV4_9BACT</name>
<keyword evidence="1 4" id="KW-0378">Hydrolase</keyword>
<proteinExistence type="predicted"/>
<dbReference type="InterPro" id="IPR023186">
    <property type="entry name" value="IUNH"/>
</dbReference>
<dbReference type="GO" id="GO:0006152">
    <property type="term" value="P:purine nucleoside catabolic process"/>
    <property type="evidence" value="ECO:0007669"/>
    <property type="project" value="TreeGrafter"/>
</dbReference>
<dbReference type="RefSeq" id="WP_145446334.1">
    <property type="nucleotide sequence ID" value="NZ_CP036280.1"/>
</dbReference>
<evidence type="ECO:0000256" key="1">
    <source>
        <dbReference type="ARBA" id="ARBA00022801"/>
    </source>
</evidence>
<dbReference type="Proteomes" id="UP000320386">
    <property type="component" value="Chromosome"/>
</dbReference>
<dbReference type="PANTHER" id="PTHR12304">
    <property type="entry name" value="INOSINE-URIDINE PREFERRING NUCLEOSIDE HYDROLASE"/>
    <property type="match status" value="1"/>
</dbReference>
<sequence length="299" mass="33078">MDAERLIPELPAEGHRLRVVIDSDVANEIDDLYAIALALRSPERFRIEGLIATHFAAAEHAGSDSTERSYALMMDLLAAAGESERYACARGGHPFSYPQEPPASEGADLIIDRARRASPSDPLWVVVLGAATNVAGAILRDPTICPSLRVVFHARCPELWPERTRQFNVCGDVIAARHLLASEVPLVWFDTGTELTQSLAESASRLRPIDSMGAFIHDYRCGLGAWARRDDKGIFDLADVAWMIDPSLCRGEVVPAPKLLRGLEFDWGQTHGSMLRVTQIDTGPTWDLFYRQLCRDRVS</sequence>
<evidence type="ECO:0000313" key="4">
    <source>
        <dbReference type="EMBL" id="QDU72157.1"/>
    </source>
</evidence>
<evidence type="ECO:0000256" key="2">
    <source>
        <dbReference type="ARBA" id="ARBA00023295"/>
    </source>
</evidence>
<dbReference type="SUPFAM" id="SSF53590">
    <property type="entry name" value="Nucleoside hydrolase"/>
    <property type="match status" value="1"/>
</dbReference>
<protein>
    <submittedName>
        <fullName evidence="4">Inosine-uridine preferring nucleoside hydrolase</fullName>
    </submittedName>
</protein>
<dbReference type="GO" id="GO:0005829">
    <property type="term" value="C:cytosol"/>
    <property type="evidence" value="ECO:0007669"/>
    <property type="project" value="TreeGrafter"/>
</dbReference>
<keyword evidence="5" id="KW-1185">Reference proteome</keyword>
<reference evidence="4 5" key="1">
    <citation type="submission" date="2019-02" db="EMBL/GenBank/DDBJ databases">
        <title>Deep-cultivation of Planctomycetes and their phenomic and genomic characterization uncovers novel biology.</title>
        <authorList>
            <person name="Wiegand S."/>
            <person name="Jogler M."/>
            <person name="Boedeker C."/>
            <person name="Pinto D."/>
            <person name="Vollmers J."/>
            <person name="Rivas-Marin E."/>
            <person name="Kohn T."/>
            <person name="Peeters S.H."/>
            <person name="Heuer A."/>
            <person name="Rast P."/>
            <person name="Oberbeckmann S."/>
            <person name="Bunk B."/>
            <person name="Jeske O."/>
            <person name="Meyerdierks A."/>
            <person name="Storesund J.E."/>
            <person name="Kallscheuer N."/>
            <person name="Luecker S."/>
            <person name="Lage O.M."/>
            <person name="Pohl T."/>
            <person name="Merkel B.J."/>
            <person name="Hornburger P."/>
            <person name="Mueller R.-W."/>
            <person name="Bruemmer F."/>
            <person name="Labrenz M."/>
            <person name="Spormann A.M."/>
            <person name="Op den Camp H."/>
            <person name="Overmann J."/>
            <person name="Amann R."/>
            <person name="Jetten M.S.M."/>
            <person name="Mascher T."/>
            <person name="Medema M.H."/>
            <person name="Devos D.P."/>
            <person name="Kaster A.-K."/>
            <person name="Ovreas L."/>
            <person name="Rohde M."/>
            <person name="Galperin M.Y."/>
            <person name="Jogler C."/>
        </authorList>
    </citation>
    <scope>NUCLEOTIDE SEQUENCE [LARGE SCALE GENOMIC DNA]</scope>
    <source>
        <strain evidence="4 5">Pan265</strain>
    </source>
</reference>
<dbReference type="OrthoDB" id="2530052at2"/>
<evidence type="ECO:0000313" key="5">
    <source>
        <dbReference type="Proteomes" id="UP000320386"/>
    </source>
</evidence>
<organism evidence="4 5">
    <name type="scientific">Mucisphaera calidilacus</name>
    <dbReference type="NCBI Taxonomy" id="2527982"/>
    <lineage>
        <taxon>Bacteria</taxon>
        <taxon>Pseudomonadati</taxon>
        <taxon>Planctomycetota</taxon>
        <taxon>Phycisphaerae</taxon>
        <taxon>Phycisphaerales</taxon>
        <taxon>Phycisphaeraceae</taxon>
        <taxon>Mucisphaera</taxon>
    </lineage>
</organism>